<evidence type="ECO:0008006" key="7">
    <source>
        <dbReference type="Google" id="ProtNLM"/>
    </source>
</evidence>
<comment type="caution">
    <text evidence="5">The sequence shown here is derived from an EMBL/GenBank/DDBJ whole genome shotgun (WGS) entry which is preliminary data.</text>
</comment>
<evidence type="ECO:0000256" key="2">
    <source>
        <dbReference type="ARBA" id="ARBA00022737"/>
    </source>
</evidence>
<dbReference type="SUPFAM" id="SSF50978">
    <property type="entry name" value="WD40 repeat-like"/>
    <property type="match status" value="1"/>
</dbReference>
<dbReference type="CDD" id="cd00200">
    <property type="entry name" value="WD40"/>
    <property type="match status" value="1"/>
</dbReference>
<dbReference type="InterPro" id="IPR019775">
    <property type="entry name" value="WD40_repeat_CS"/>
</dbReference>
<feature type="region of interest" description="Disordered" evidence="4">
    <location>
        <begin position="8"/>
        <end position="49"/>
    </location>
</feature>
<sequence length="456" mass="49736">MDLLCGAYGVPSDEENEGQAPLPAPVAKKARSEGCPRRTEPPFPAVLRRPIGHGLAPAPTKLPPAEGRYISKRERAILAAAAASASASASFSSSGQGAARPSPLLSTSVMNPGLTAVGSISDLDIPHDVLSALRHPAKDRVKHLKGSIKHPVVLSSHTKAVNALQWSRNHMHLLASASMDQTVCVWNVWSRENKKVARIFTHHNAAVKDVRWSPEGLSLLSCGYDCCSRLVDVENGIQRQLFKEDQVVGVVKFHPDNHNLFLSGGSKGSLRLWDIRTGNVAQEYVKPLGPIFDVEFSTDARHLISSSDVSKSNASENSIIVWDVSRQIPLSNQVYVEAYTCPCIRYHPSDACFVAQSNGNYIAIFSARPPFKLDRYKRYEKHAVSGFPIKCNFSLDGNELASGSADGCIYFYNYTSAELVRKLRAFEEPCTDVAYHPVLPGVIAACGWNGEVSVFQ</sequence>
<dbReference type="PANTHER" id="PTHR44566">
    <property type="entry name" value="TRANSDUCIN/WD40 REPEAT-LIKE SUPERFAMILY PROTEIN"/>
    <property type="match status" value="1"/>
</dbReference>
<reference evidence="5" key="1">
    <citation type="submission" date="2017-07" db="EMBL/GenBank/DDBJ databases">
        <title>Taro Niue Genome Assembly and Annotation.</title>
        <authorList>
            <person name="Atibalentja N."/>
            <person name="Keating K."/>
            <person name="Fields C.J."/>
        </authorList>
    </citation>
    <scope>NUCLEOTIDE SEQUENCE</scope>
    <source>
        <strain evidence="5">Niue_2</strain>
        <tissue evidence="5">Leaf</tissue>
    </source>
</reference>
<evidence type="ECO:0000256" key="3">
    <source>
        <dbReference type="PROSITE-ProRule" id="PRU00221"/>
    </source>
</evidence>
<dbReference type="Pfam" id="PF00400">
    <property type="entry name" value="WD40"/>
    <property type="match status" value="4"/>
</dbReference>
<name>A0A843VPJ7_COLES</name>
<evidence type="ECO:0000256" key="1">
    <source>
        <dbReference type="ARBA" id="ARBA00022574"/>
    </source>
</evidence>
<feature type="repeat" description="WD" evidence="3">
    <location>
        <begin position="154"/>
        <end position="196"/>
    </location>
</feature>
<accession>A0A843VPJ7</accession>
<keyword evidence="2" id="KW-0677">Repeat</keyword>
<evidence type="ECO:0000313" key="6">
    <source>
        <dbReference type="Proteomes" id="UP000652761"/>
    </source>
</evidence>
<proteinExistence type="predicted"/>
<dbReference type="Gene3D" id="2.130.10.10">
    <property type="entry name" value="YVTN repeat-like/Quinoprotein amine dehydrogenase"/>
    <property type="match status" value="1"/>
</dbReference>
<dbReference type="PROSITE" id="PS50082">
    <property type="entry name" value="WD_REPEATS_2"/>
    <property type="match status" value="2"/>
</dbReference>
<dbReference type="OrthoDB" id="256303at2759"/>
<evidence type="ECO:0000313" key="5">
    <source>
        <dbReference type="EMBL" id="MQL96936.1"/>
    </source>
</evidence>
<dbReference type="InterPro" id="IPR036322">
    <property type="entry name" value="WD40_repeat_dom_sf"/>
</dbReference>
<dbReference type="AlphaFoldDB" id="A0A843VPJ7"/>
<dbReference type="EMBL" id="NMUH01001979">
    <property type="protein sequence ID" value="MQL96936.1"/>
    <property type="molecule type" value="Genomic_DNA"/>
</dbReference>
<dbReference type="InterPro" id="IPR053053">
    <property type="entry name" value="WD_repeat_protein"/>
</dbReference>
<feature type="repeat" description="WD" evidence="3">
    <location>
        <begin position="241"/>
        <end position="283"/>
    </location>
</feature>
<dbReference type="PROSITE" id="PS50294">
    <property type="entry name" value="WD_REPEATS_REGION"/>
    <property type="match status" value="2"/>
</dbReference>
<gene>
    <name evidence="5" type="ORF">Taro_029624</name>
</gene>
<dbReference type="PROSITE" id="PS00678">
    <property type="entry name" value="WD_REPEATS_1"/>
    <property type="match status" value="1"/>
</dbReference>
<dbReference type="Proteomes" id="UP000652761">
    <property type="component" value="Unassembled WGS sequence"/>
</dbReference>
<dbReference type="InterPro" id="IPR015943">
    <property type="entry name" value="WD40/YVTN_repeat-like_dom_sf"/>
</dbReference>
<keyword evidence="1 3" id="KW-0853">WD repeat</keyword>
<protein>
    <recommendedName>
        <fullName evidence="7">WD repeat-containing protein 25</fullName>
    </recommendedName>
</protein>
<feature type="compositionally biased region" description="Basic and acidic residues" evidence="4">
    <location>
        <begin position="30"/>
        <end position="40"/>
    </location>
</feature>
<organism evidence="5 6">
    <name type="scientific">Colocasia esculenta</name>
    <name type="common">Wild taro</name>
    <name type="synonym">Arum esculentum</name>
    <dbReference type="NCBI Taxonomy" id="4460"/>
    <lineage>
        <taxon>Eukaryota</taxon>
        <taxon>Viridiplantae</taxon>
        <taxon>Streptophyta</taxon>
        <taxon>Embryophyta</taxon>
        <taxon>Tracheophyta</taxon>
        <taxon>Spermatophyta</taxon>
        <taxon>Magnoliopsida</taxon>
        <taxon>Liliopsida</taxon>
        <taxon>Araceae</taxon>
        <taxon>Aroideae</taxon>
        <taxon>Colocasieae</taxon>
        <taxon>Colocasia</taxon>
    </lineage>
</organism>
<dbReference type="PANTHER" id="PTHR44566:SF1">
    <property type="entry name" value="WD REPEAT-CONTAINING PROTEIN 25"/>
    <property type="match status" value="1"/>
</dbReference>
<evidence type="ECO:0000256" key="4">
    <source>
        <dbReference type="SAM" id="MobiDB-lite"/>
    </source>
</evidence>
<dbReference type="InterPro" id="IPR001680">
    <property type="entry name" value="WD40_rpt"/>
</dbReference>
<keyword evidence="6" id="KW-1185">Reference proteome</keyword>
<dbReference type="SMART" id="SM00320">
    <property type="entry name" value="WD40"/>
    <property type="match status" value="6"/>
</dbReference>